<evidence type="ECO:0000313" key="1">
    <source>
        <dbReference type="EMBL" id="SMC88253.1"/>
    </source>
</evidence>
<gene>
    <name evidence="1" type="ORF">SAMN06297397_2954</name>
</gene>
<sequence length="159" mass="18324">MDNEQTSGCYGCRIIKGEKELPGGVIHDGKAAILAADPDVPVPGFLIITAKRHIRAFSDLTKEERIEIGSILYCAEKALKELHIVNEITLVQEERSEHFHIWLFPMYDWMIERFGTGIRYLRDISEYAKEHADKSTWKTVSDTAERIKTAFMDFYREEA</sequence>
<dbReference type="Proteomes" id="UP000192328">
    <property type="component" value="Unassembled WGS sequence"/>
</dbReference>
<name>A0AC61PQ12_9FIRM</name>
<accession>A0AC61PQ12</accession>
<comment type="caution">
    <text evidence="1">The sequence shown here is derived from an EMBL/GenBank/DDBJ whole genome shotgun (WGS) entry which is preliminary data.</text>
</comment>
<proteinExistence type="predicted"/>
<protein>
    <submittedName>
        <fullName evidence="1">Diadenosine tetraphosphate (Ap4A) hydrolase</fullName>
    </submittedName>
</protein>
<evidence type="ECO:0000313" key="2">
    <source>
        <dbReference type="Proteomes" id="UP000192328"/>
    </source>
</evidence>
<organism evidence="1 2">
    <name type="scientific">Aristaeella lactis</name>
    <dbReference type="NCBI Taxonomy" id="3046383"/>
    <lineage>
        <taxon>Bacteria</taxon>
        <taxon>Bacillati</taxon>
        <taxon>Bacillota</taxon>
        <taxon>Clostridia</taxon>
        <taxon>Eubacteriales</taxon>
        <taxon>Aristaeellaceae</taxon>
        <taxon>Aristaeella</taxon>
    </lineage>
</organism>
<keyword evidence="2" id="KW-1185">Reference proteome</keyword>
<reference evidence="1" key="1">
    <citation type="submission" date="2017-04" db="EMBL/GenBank/DDBJ databases">
        <authorList>
            <person name="Varghese N."/>
            <person name="Submissions S."/>
        </authorList>
    </citation>
    <scope>NUCLEOTIDE SEQUENCE</scope>
    <source>
        <strain evidence="1">WTE2008</strain>
    </source>
</reference>
<keyword evidence="1" id="KW-0378">Hydrolase</keyword>
<dbReference type="EMBL" id="FWXZ01000008">
    <property type="protein sequence ID" value="SMC88253.1"/>
    <property type="molecule type" value="Genomic_DNA"/>
</dbReference>